<proteinExistence type="predicted"/>
<comment type="caution">
    <text evidence="1">The sequence shown here is derived from an EMBL/GenBank/DDBJ whole genome shotgun (WGS) entry which is preliminary data.</text>
</comment>
<accession>A0ACB9XZY2</accession>
<reference evidence="1" key="1">
    <citation type="submission" date="2022-05" db="EMBL/GenBank/DDBJ databases">
        <title>Chromosome-level genome of Chaenocephalus aceratus.</title>
        <authorList>
            <person name="Park H."/>
        </authorList>
    </citation>
    <scope>NUCLEOTIDE SEQUENCE</scope>
    <source>
        <strain evidence="1">KU_202001</strain>
    </source>
</reference>
<protein>
    <submittedName>
        <fullName evidence="1">Uncharacterized protein</fullName>
    </submittedName>
</protein>
<dbReference type="Proteomes" id="UP001057452">
    <property type="component" value="Chromosome 1"/>
</dbReference>
<sequence length="351" mass="38580">MVDKLLLRTLKDFRNEAFLEFKWYLNQKNLDGVEPIPLSDLEDADRGETVSQMTRSYSAEMAVKVTVKILKKMRNKDDGERLTKKYADRVGELLLETLEDLDKGDFLDFMWRLKLKNVAFFQQIPKSKFGDISRTLTVTQMTRLYSAEMAVEVAVEILKQMSKMYAAKELTEKYADRVDELLLEPLESLGTDYFKKFKCGLYVRKYKHITWSKLMDASRGQTVKLMTRILGEKMAVKVTVKVLKEMKNMKAAAELTEKYAEMNGAVPSSSSSSSSASSSPAASPRAASPPAASPPAASPPAASPPAASPPAASPPAASPPAAASMSAQNGSVIVAPRVAGSLHTLNLTINK</sequence>
<evidence type="ECO:0000313" key="2">
    <source>
        <dbReference type="Proteomes" id="UP001057452"/>
    </source>
</evidence>
<dbReference type="EMBL" id="CM043785">
    <property type="protein sequence ID" value="KAI4832616.1"/>
    <property type="molecule type" value="Genomic_DNA"/>
</dbReference>
<evidence type="ECO:0000313" key="1">
    <source>
        <dbReference type="EMBL" id="KAI4832616.1"/>
    </source>
</evidence>
<gene>
    <name evidence="1" type="ORF">KUCAC02_015578</name>
</gene>
<name>A0ACB9XZY2_CHAAC</name>
<keyword evidence="2" id="KW-1185">Reference proteome</keyword>
<organism evidence="1 2">
    <name type="scientific">Chaenocephalus aceratus</name>
    <name type="common">Blackfin icefish</name>
    <name type="synonym">Chaenichthys aceratus</name>
    <dbReference type="NCBI Taxonomy" id="36190"/>
    <lineage>
        <taxon>Eukaryota</taxon>
        <taxon>Metazoa</taxon>
        <taxon>Chordata</taxon>
        <taxon>Craniata</taxon>
        <taxon>Vertebrata</taxon>
        <taxon>Euteleostomi</taxon>
        <taxon>Actinopterygii</taxon>
        <taxon>Neopterygii</taxon>
        <taxon>Teleostei</taxon>
        <taxon>Neoteleostei</taxon>
        <taxon>Acanthomorphata</taxon>
        <taxon>Eupercaria</taxon>
        <taxon>Perciformes</taxon>
        <taxon>Notothenioidei</taxon>
        <taxon>Channichthyidae</taxon>
        <taxon>Chaenocephalus</taxon>
    </lineage>
</organism>